<keyword evidence="1 5" id="KW-0677">Repeat</keyword>
<evidence type="ECO:0000256" key="7">
    <source>
        <dbReference type="SAM" id="MobiDB-lite"/>
    </source>
</evidence>
<keyword evidence="4" id="KW-0143">Chaperone</keyword>
<dbReference type="AlphaFoldDB" id="F4C517"/>
<evidence type="ECO:0000256" key="1">
    <source>
        <dbReference type="ARBA" id="ARBA00022737"/>
    </source>
</evidence>
<dbReference type="Gene3D" id="1.10.8.60">
    <property type="match status" value="2"/>
</dbReference>
<dbReference type="InterPro" id="IPR018368">
    <property type="entry name" value="ClpA/B_CS1"/>
</dbReference>
<dbReference type="InterPro" id="IPR001270">
    <property type="entry name" value="ClpA/B"/>
</dbReference>
<keyword evidence="6" id="KW-0175">Coiled coil</keyword>
<dbReference type="FunFam" id="3.40.50.300:FF:000025">
    <property type="entry name" value="ATP-dependent Clp protease subunit"/>
    <property type="match status" value="1"/>
</dbReference>
<dbReference type="PRINTS" id="PR00300">
    <property type="entry name" value="CLPPROTEASEA"/>
</dbReference>
<dbReference type="PANTHER" id="PTHR11638">
    <property type="entry name" value="ATP-DEPENDENT CLP PROTEASE"/>
    <property type="match status" value="1"/>
</dbReference>
<dbReference type="PROSITE" id="PS50151">
    <property type="entry name" value="UVR"/>
    <property type="match status" value="1"/>
</dbReference>
<dbReference type="Pfam" id="PF02861">
    <property type="entry name" value="Clp_N"/>
    <property type="match status" value="1"/>
</dbReference>
<dbReference type="InterPro" id="IPR041546">
    <property type="entry name" value="ClpA/ClpB_AAA_lid"/>
</dbReference>
<sequence length="859" mass="96119">MEAKFSPRVKDVISYSREEALRLGHDYIGTEHLLLGLIREGDGLAIKILKHVGVDTARLRRSIEEAVKGTSSTSANLGNIPLTKQAEKVLKITYLEAKIFKSEIIGTEHLLLSILRDEDNIASQILQQFHINYDIFKAEVEQNKTEITDQAAGSAAGDDDFRDEDSFSQPKKVSDIKSKTPVLDNFGRDLTKAAEEGRLDPIVGREKEIERVSQILSRRKKNNPILIGEPGVGKSAIAEGLALRIVQRKVSRVLFNKRVVTLDLASLVAGTKYRGQFEERMKAVMNELEKSPDVILFIDEIHTIVGAGGASGSLDASNMFKPALARGEIQCIGATTLDEYRQYIEKDGALDRRFQKVMIEPATHEETIEILNRIKDKYEEHHAVTFTPEAIEACVSLTTRYITDRFLPDKAIDALDEAGSRVHLTNIHVPQSIIDIEEKIEDIKVEKNKVVRSQKYEEAAKLRDTEKKLLEELDREKQAWEAETKTKRYTVTEDDVAQVVSMMTGIPVQRVGQTDSQKLLNMAESMKGRIIGQDDAVKKLVKAIQRTRAGLKDPKKPIGSFIFLGPTGVGKTELAKELARFMFDSEDSLIQIDMSEYMEKFAVSRLVGAPPGYVGYEEGGQLTEKVRRKPYSVVLLDEIEKAHPDVFNLLLQVLDEGQLTDSLGRRVDFRNTIVIMTSNIGARQLKDFGQGVGFTTSAKATQAETHSRSVIENALKRAFAPEFLNRVDDVIVFNSLGKEEIFKIIDIELKALFTRIQGLGYTVNLTDGAKEFIAEKGFDSNFGARPLKRAIQKYLEDPIAEEILKGDLADGATLEIDYNKEKEEIVVNGSHKSDSKKSAKPTDIEKEQHEDEKDESNSK</sequence>
<dbReference type="InterPro" id="IPR003593">
    <property type="entry name" value="AAA+_ATPase"/>
</dbReference>
<dbReference type="InterPro" id="IPR036628">
    <property type="entry name" value="Clp_N_dom_sf"/>
</dbReference>
<evidence type="ECO:0000256" key="2">
    <source>
        <dbReference type="ARBA" id="ARBA00022741"/>
    </source>
</evidence>
<feature type="domain" description="UVR" evidence="8">
    <location>
        <begin position="437"/>
        <end position="472"/>
    </location>
</feature>
<dbReference type="SMART" id="SM00382">
    <property type="entry name" value="AAA"/>
    <property type="match status" value="2"/>
</dbReference>
<reference evidence="10" key="1">
    <citation type="submission" date="2011-03" db="EMBL/GenBank/DDBJ databases">
        <title>Complete sequence of Sphingobacterium sp. 21.</title>
        <authorList>
            <consortium name="US DOE Joint Genome Institute"/>
            <person name="Lucas S."/>
            <person name="Copeland A."/>
            <person name="Lapidus A."/>
            <person name="Cheng J.-F."/>
            <person name="Goodwin L."/>
            <person name="Pitluck S."/>
            <person name="Davenport K."/>
            <person name="Detter J.C."/>
            <person name="Han C."/>
            <person name="Tapia R."/>
            <person name="Land M."/>
            <person name="Hauser L."/>
            <person name="Kyrpides N."/>
            <person name="Ivanova N."/>
            <person name="Ovchinnikova G."/>
            <person name="Pagani I."/>
            <person name="Siebers A.K."/>
            <person name="Allgaier M."/>
            <person name="Thelen M.P."/>
            <person name="Hugenholtz P."/>
            <person name="Woyke T."/>
        </authorList>
    </citation>
    <scope>NUCLEOTIDE SEQUENCE</scope>
    <source>
        <strain evidence="10">21</strain>
    </source>
</reference>
<organism evidence="10">
    <name type="scientific">Sphingobacterium sp. (strain 21)</name>
    <dbReference type="NCBI Taxonomy" id="743722"/>
    <lineage>
        <taxon>Bacteria</taxon>
        <taxon>Pseudomonadati</taxon>
        <taxon>Bacteroidota</taxon>
        <taxon>Sphingobacteriia</taxon>
        <taxon>Sphingobacteriales</taxon>
        <taxon>Sphingobacteriaceae</taxon>
        <taxon>Sphingobacterium</taxon>
    </lineage>
</organism>
<dbReference type="Pfam" id="PF17871">
    <property type="entry name" value="AAA_lid_9"/>
    <property type="match status" value="1"/>
</dbReference>
<feature type="region of interest" description="Disordered" evidence="7">
    <location>
        <begin position="148"/>
        <end position="170"/>
    </location>
</feature>
<evidence type="ECO:0000313" key="10">
    <source>
        <dbReference type="EMBL" id="ADZ76991.1"/>
    </source>
</evidence>
<dbReference type="PATRIC" id="fig|743722.3.peg.444"/>
<dbReference type="InterPro" id="IPR003959">
    <property type="entry name" value="ATPase_AAA_core"/>
</dbReference>
<evidence type="ECO:0000259" key="9">
    <source>
        <dbReference type="PROSITE" id="PS51903"/>
    </source>
</evidence>
<dbReference type="FunFam" id="3.40.50.300:FF:000010">
    <property type="entry name" value="Chaperone clpB 1, putative"/>
    <property type="match status" value="1"/>
</dbReference>
<name>F4C517_SPHS2</name>
<evidence type="ECO:0000256" key="5">
    <source>
        <dbReference type="PROSITE-ProRule" id="PRU01251"/>
    </source>
</evidence>
<dbReference type="Gene3D" id="4.10.860.10">
    <property type="entry name" value="UVR domain"/>
    <property type="match status" value="1"/>
</dbReference>
<dbReference type="Gene3D" id="1.10.1780.10">
    <property type="entry name" value="Clp, N-terminal domain"/>
    <property type="match status" value="1"/>
</dbReference>
<evidence type="ECO:0000256" key="6">
    <source>
        <dbReference type="SAM" id="Coils"/>
    </source>
</evidence>
<dbReference type="KEGG" id="shg:Sph21_0409"/>
<feature type="region of interest" description="Disordered" evidence="7">
    <location>
        <begin position="827"/>
        <end position="859"/>
    </location>
</feature>
<dbReference type="InterPro" id="IPR027417">
    <property type="entry name" value="P-loop_NTPase"/>
</dbReference>
<keyword evidence="2" id="KW-0547">Nucleotide-binding</keyword>
<accession>F4C517</accession>
<dbReference type="HOGENOM" id="CLU_005070_4_1_10"/>
<dbReference type="GO" id="GO:0005524">
    <property type="term" value="F:ATP binding"/>
    <property type="evidence" value="ECO:0007669"/>
    <property type="project" value="UniProtKB-KW"/>
</dbReference>
<dbReference type="CDD" id="cd00009">
    <property type="entry name" value="AAA"/>
    <property type="match status" value="1"/>
</dbReference>
<dbReference type="PANTHER" id="PTHR11638:SF18">
    <property type="entry name" value="HEAT SHOCK PROTEIN 104"/>
    <property type="match status" value="1"/>
</dbReference>
<protein>
    <submittedName>
        <fullName evidence="10">ATPase AAA-2 domain protein</fullName>
    </submittedName>
</protein>
<evidence type="ECO:0000256" key="4">
    <source>
        <dbReference type="ARBA" id="ARBA00023186"/>
    </source>
</evidence>
<dbReference type="Gene3D" id="3.40.50.300">
    <property type="entry name" value="P-loop containing nucleotide triphosphate hydrolases"/>
    <property type="match status" value="2"/>
</dbReference>
<dbReference type="CDD" id="cd19499">
    <property type="entry name" value="RecA-like_ClpB_Hsp104-like"/>
    <property type="match status" value="1"/>
</dbReference>
<dbReference type="GO" id="GO:0034605">
    <property type="term" value="P:cellular response to heat"/>
    <property type="evidence" value="ECO:0007669"/>
    <property type="project" value="TreeGrafter"/>
</dbReference>
<dbReference type="GO" id="GO:0005737">
    <property type="term" value="C:cytoplasm"/>
    <property type="evidence" value="ECO:0007669"/>
    <property type="project" value="TreeGrafter"/>
</dbReference>
<dbReference type="SUPFAM" id="SSF52540">
    <property type="entry name" value="P-loop containing nucleoside triphosphate hydrolases"/>
    <property type="match status" value="2"/>
</dbReference>
<dbReference type="InterPro" id="IPR004176">
    <property type="entry name" value="Clp_R_N"/>
</dbReference>
<dbReference type="SMART" id="SM01086">
    <property type="entry name" value="ClpB_D2-small"/>
    <property type="match status" value="1"/>
</dbReference>
<dbReference type="eggNOG" id="COG0542">
    <property type="taxonomic scope" value="Bacteria"/>
</dbReference>
<dbReference type="SUPFAM" id="SSF81923">
    <property type="entry name" value="Double Clp-N motif"/>
    <property type="match status" value="1"/>
</dbReference>
<evidence type="ECO:0000259" key="8">
    <source>
        <dbReference type="PROSITE" id="PS50151"/>
    </source>
</evidence>
<keyword evidence="3" id="KW-0067">ATP-binding</keyword>
<dbReference type="Pfam" id="PF07724">
    <property type="entry name" value="AAA_2"/>
    <property type="match status" value="1"/>
</dbReference>
<dbReference type="EMBL" id="CP002584">
    <property type="protein sequence ID" value="ADZ76991.1"/>
    <property type="molecule type" value="Genomic_DNA"/>
</dbReference>
<evidence type="ECO:0000256" key="3">
    <source>
        <dbReference type="ARBA" id="ARBA00022840"/>
    </source>
</evidence>
<dbReference type="PROSITE" id="PS51903">
    <property type="entry name" value="CLP_R"/>
    <property type="match status" value="1"/>
</dbReference>
<gene>
    <name evidence="10" type="ordered locus">Sph21_0409</name>
</gene>
<dbReference type="OrthoDB" id="9803641at2"/>
<dbReference type="STRING" id="743722.Sph21_0409"/>
<dbReference type="Pfam" id="PF00004">
    <property type="entry name" value="AAA"/>
    <property type="match status" value="1"/>
</dbReference>
<dbReference type="InterPro" id="IPR001943">
    <property type="entry name" value="UVR_dom"/>
</dbReference>
<dbReference type="PROSITE" id="PS00870">
    <property type="entry name" value="CLPAB_1"/>
    <property type="match status" value="1"/>
</dbReference>
<dbReference type="InterPro" id="IPR019489">
    <property type="entry name" value="Clp_ATPase_C"/>
</dbReference>
<dbReference type="GO" id="GO:0016887">
    <property type="term" value="F:ATP hydrolysis activity"/>
    <property type="evidence" value="ECO:0007669"/>
    <property type="project" value="InterPro"/>
</dbReference>
<feature type="coiled-coil region" evidence="6">
    <location>
        <begin position="456"/>
        <end position="483"/>
    </location>
</feature>
<feature type="domain" description="Clp R" evidence="9">
    <location>
        <begin position="1"/>
        <end position="146"/>
    </location>
</feature>
<dbReference type="Pfam" id="PF10431">
    <property type="entry name" value="ClpB_D2-small"/>
    <property type="match status" value="1"/>
</dbReference>
<dbReference type="InterPro" id="IPR050130">
    <property type="entry name" value="ClpA_ClpB"/>
</dbReference>
<proteinExistence type="predicted"/>